<dbReference type="EMBL" id="JAEVHI010000005">
    <property type="protein sequence ID" value="KAG5291220.1"/>
    <property type="molecule type" value="Genomic_DNA"/>
</dbReference>
<proteinExistence type="predicted"/>
<protein>
    <submittedName>
        <fullName evidence="1">Uncharacterized protein</fullName>
    </submittedName>
</protein>
<dbReference type="VEuPathDB" id="FungiDB:I7I52_08479"/>
<evidence type="ECO:0000313" key="2">
    <source>
        <dbReference type="Proteomes" id="UP000670092"/>
    </source>
</evidence>
<gene>
    <name evidence="1" type="ORF">I7I52_08479</name>
</gene>
<sequence>MAGQAIIHHHNRPFSGDKTDQKVSNAIFAGNLGLSGDQMPWMRMCTRERLFLFHENGYLCLGPM</sequence>
<dbReference type="AlphaFoldDB" id="A0A8H7YF36"/>
<comment type="caution">
    <text evidence="1">The sequence shown here is derived from an EMBL/GenBank/DDBJ whole genome shotgun (WGS) entry which is preliminary data.</text>
</comment>
<name>A0A8H7YF36_AJECA</name>
<evidence type="ECO:0000313" key="1">
    <source>
        <dbReference type="EMBL" id="KAG5291220.1"/>
    </source>
</evidence>
<organism evidence="1 2">
    <name type="scientific">Ajellomyces capsulatus</name>
    <name type="common">Darling's disease fungus</name>
    <name type="synonym">Histoplasma capsulatum</name>
    <dbReference type="NCBI Taxonomy" id="5037"/>
    <lineage>
        <taxon>Eukaryota</taxon>
        <taxon>Fungi</taxon>
        <taxon>Dikarya</taxon>
        <taxon>Ascomycota</taxon>
        <taxon>Pezizomycotina</taxon>
        <taxon>Eurotiomycetes</taxon>
        <taxon>Eurotiomycetidae</taxon>
        <taxon>Onygenales</taxon>
        <taxon>Ajellomycetaceae</taxon>
        <taxon>Histoplasma</taxon>
    </lineage>
</organism>
<accession>A0A8H7YF36</accession>
<reference evidence="1 2" key="1">
    <citation type="submission" date="2021-01" db="EMBL/GenBank/DDBJ databases">
        <title>Chromosome-level genome assembly of a human fungal pathogen reveals clustering of transcriptionally co-regulated genes.</title>
        <authorList>
            <person name="Voorhies M."/>
            <person name="Cohen S."/>
            <person name="Shea T.P."/>
            <person name="Petrus S."/>
            <person name="Munoz J.F."/>
            <person name="Poplawski S."/>
            <person name="Goldman W.E."/>
            <person name="Michael T."/>
            <person name="Cuomo C.A."/>
            <person name="Sil A."/>
            <person name="Beyhan S."/>
        </authorList>
    </citation>
    <scope>NUCLEOTIDE SEQUENCE [LARGE SCALE GENOMIC DNA]</scope>
    <source>
        <strain evidence="1 2">G184AR</strain>
    </source>
</reference>
<dbReference type="Proteomes" id="UP000670092">
    <property type="component" value="Unassembled WGS sequence"/>
</dbReference>
<dbReference type="OrthoDB" id="10518489at2759"/>